<name>A0AAU0URJ1_9FIRM</name>
<accession>A0AAU0URJ1</accession>
<gene>
    <name evidence="1" type="ORF">MFMK1_003596</name>
</gene>
<dbReference type="EMBL" id="CP121694">
    <property type="protein sequence ID" value="WRO23728.1"/>
    <property type="molecule type" value="Genomic_DNA"/>
</dbReference>
<dbReference type="RefSeq" id="WP_366923104.1">
    <property type="nucleotide sequence ID" value="NZ_CP121694.1"/>
</dbReference>
<sequence>MGGQEFEQNVLQYLGTKYKENMIVKEVDLDYFHGTYWARVHPAGHPEYIFSVRVDGLGKFHDTYKKVLGEKRAGME</sequence>
<dbReference type="KEGG" id="dbc:MFMK1_003596"/>
<organism evidence="1 2">
    <name type="scientific">Metallumcola ferriviriculae</name>
    <dbReference type="NCBI Taxonomy" id="3039180"/>
    <lineage>
        <taxon>Bacteria</taxon>
        <taxon>Bacillati</taxon>
        <taxon>Bacillota</taxon>
        <taxon>Clostridia</taxon>
        <taxon>Neomoorellales</taxon>
        <taxon>Desulfitibacteraceae</taxon>
        <taxon>Metallumcola</taxon>
    </lineage>
</organism>
<keyword evidence="2" id="KW-1185">Reference proteome</keyword>
<dbReference type="Proteomes" id="UP001329915">
    <property type="component" value="Chromosome"/>
</dbReference>
<reference evidence="1 2" key="1">
    <citation type="submission" date="2023-04" db="EMBL/GenBank/DDBJ databases">
        <authorList>
            <person name="Hsu D."/>
        </authorList>
    </citation>
    <scope>NUCLEOTIDE SEQUENCE [LARGE SCALE GENOMIC DNA]</scope>
    <source>
        <strain evidence="1 2">MK1</strain>
    </source>
</reference>
<proteinExistence type="predicted"/>
<dbReference type="AlphaFoldDB" id="A0AAU0URJ1"/>
<protein>
    <submittedName>
        <fullName evidence="1">Uncharacterized protein</fullName>
    </submittedName>
</protein>
<evidence type="ECO:0000313" key="2">
    <source>
        <dbReference type="Proteomes" id="UP001329915"/>
    </source>
</evidence>
<evidence type="ECO:0000313" key="1">
    <source>
        <dbReference type="EMBL" id="WRO23728.1"/>
    </source>
</evidence>